<comment type="similarity">
    <text evidence="2 8">Belongs to the 4-toluene sulfonate uptake permease (TSUP) (TC 2.A.102) family.</text>
</comment>
<gene>
    <name evidence="9" type="ORF">BC777_1151</name>
</gene>
<evidence type="ECO:0000256" key="5">
    <source>
        <dbReference type="ARBA" id="ARBA00022692"/>
    </source>
</evidence>
<name>A0A2M8WN64_9RHOB</name>
<accession>A0A2M8WN64</accession>
<keyword evidence="10" id="KW-1185">Reference proteome</keyword>
<evidence type="ECO:0000313" key="9">
    <source>
        <dbReference type="EMBL" id="PJI92306.1"/>
    </source>
</evidence>
<evidence type="ECO:0000256" key="8">
    <source>
        <dbReference type="RuleBase" id="RU363041"/>
    </source>
</evidence>
<keyword evidence="3" id="KW-0813">Transport</keyword>
<evidence type="ECO:0000256" key="3">
    <source>
        <dbReference type="ARBA" id="ARBA00022448"/>
    </source>
</evidence>
<dbReference type="PANTHER" id="PTHR30269">
    <property type="entry name" value="TRANSMEMBRANE PROTEIN YFCA"/>
    <property type="match status" value="1"/>
</dbReference>
<sequence>MTFESYLVAAFAVIITGISKSGFAGGLGILGVPLVALTMPPQAAAVLLLPVLIGIDMLSVWRYRAALKPRMIGFLLPGASIGIALGMFSFSRVNPDYLRIAIGIMAIGFVARFVWSKGAAAQIHVRQNRGGVLIASVLSGFAGFVAHAGGPPIKGTLLGMNLDKTAFVGTNAFFFFLLNLAKGGGYAALGLFSTHGLLASASLVPFLVIGVWLGFSLHKRVPQQAFMRLAYGLLAVAGCNLLVLGVVSVSGAAVD</sequence>
<dbReference type="EMBL" id="PGTY01000001">
    <property type="protein sequence ID" value="PJI92306.1"/>
    <property type="molecule type" value="Genomic_DNA"/>
</dbReference>
<feature type="transmembrane region" description="Helical" evidence="8">
    <location>
        <begin position="166"/>
        <end position="189"/>
    </location>
</feature>
<keyword evidence="6 8" id="KW-1133">Transmembrane helix</keyword>
<feature type="transmembrane region" description="Helical" evidence="8">
    <location>
        <begin position="73"/>
        <end position="91"/>
    </location>
</feature>
<dbReference type="Pfam" id="PF01925">
    <property type="entry name" value="TauE"/>
    <property type="match status" value="1"/>
</dbReference>
<dbReference type="Proteomes" id="UP000228531">
    <property type="component" value="Unassembled WGS sequence"/>
</dbReference>
<comment type="subcellular location">
    <subcellularLocation>
        <location evidence="1 8">Cell membrane</location>
        <topology evidence="1 8">Multi-pass membrane protein</topology>
    </subcellularLocation>
</comment>
<feature type="transmembrane region" description="Helical" evidence="8">
    <location>
        <begin position="196"/>
        <end position="217"/>
    </location>
</feature>
<keyword evidence="4 8" id="KW-1003">Cell membrane</keyword>
<reference evidence="9 10" key="1">
    <citation type="submission" date="2017-11" db="EMBL/GenBank/DDBJ databases">
        <title>Genomic Encyclopedia of Archaeal and Bacterial Type Strains, Phase II (KMG-II): From Individual Species to Whole Genera.</title>
        <authorList>
            <person name="Goeker M."/>
        </authorList>
    </citation>
    <scope>NUCLEOTIDE SEQUENCE [LARGE SCALE GENOMIC DNA]</scope>
    <source>
        <strain evidence="9 10">DSM 29128</strain>
    </source>
</reference>
<keyword evidence="5 8" id="KW-0812">Transmembrane</keyword>
<feature type="transmembrane region" description="Helical" evidence="8">
    <location>
        <begin position="42"/>
        <end position="61"/>
    </location>
</feature>
<feature type="transmembrane region" description="Helical" evidence="8">
    <location>
        <begin position="97"/>
        <end position="115"/>
    </location>
</feature>
<comment type="caution">
    <text evidence="9">The sequence shown here is derived from an EMBL/GenBank/DDBJ whole genome shotgun (WGS) entry which is preliminary data.</text>
</comment>
<feature type="transmembrane region" description="Helical" evidence="8">
    <location>
        <begin position="127"/>
        <end position="146"/>
    </location>
</feature>
<dbReference type="GO" id="GO:0005886">
    <property type="term" value="C:plasma membrane"/>
    <property type="evidence" value="ECO:0007669"/>
    <property type="project" value="UniProtKB-SubCell"/>
</dbReference>
<dbReference type="InterPro" id="IPR052017">
    <property type="entry name" value="TSUP"/>
</dbReference>
<evidence type="ECO:0000256" key="2">
    <source>
        <dbReference type="ARBA" id="ARBA00009142"/>
    </source>
</evidence>
<evidence type="ECO:0000256" key="7">
    <source>
        <dbReference type="ARBA" id="ARBA00023136"/>
    </source>
</evidence>
<protein>
    <recommendedName>
        <fullName evidence="8">Probable membrane transporter protein</fullName>
    </recommendedName>
</protein>
<dbReference type="RefSeq" id="WP_100367136.1">
    <property type="nucleotide sequence ID" value="NZ_PGTY01000001.1"/>
</dbReference>
<evidence type="ECO:0000256" key="6">
    <source>
        <dbReference type="ARBA" id="ARBA00022989"/>
    </source>
</evidence>
<organism evidence="9 10">
    <name type="scientific">Yoonia maricola</name>
    <dbReference type="NCBI Taxonomy" id="420999"/>
    <lineage>
        <taxon>Bacteria</taxon>
        <taxon>Pseudomonadati</taxon>
        <taxon>Pseudomonadota</taxon>
        <taxon>Alphaproteobacteria</taxon>
        <taxon>Rhodobacterales</taxon>
        <taxon>Paracoccaceae</taxon>
        <taxon>Yoonia</taxon>
    </lineage>
</organism>
<dbReference type="InterPro" id="IPR002781">
    <property type="entry name" value="TM_pro_TauE-like"/>
</dbReference>
<dbReference type="OrthoDB" id="7028171at2"/>
<dbReference type="AlphaFoldDB" id="A0A2M8WN64"/>
<evidence type="ECO:0000256" key="1">
    <source>
        <dbReference type="ARBA" id="ARBA00004651"/>
    </source>
</evidence>
<keyword evidence="7 8" id="KW-0472">Membrane</keyword>
<dbReference type="PANTHER" id="PTHR30269:SF37">
    <property type="entry name" value="MEMBRANE TRANSPORTER PROTEIN"/>
    <property type="match status" value="1"/>
</dbReference>
<proteinExistence type="inferred from homology"/>
<feature type="transmembrane region" description="Helical" evidence="8">
    <location>
        <begin position="7"/>
        <end position="36"/>
    </location>
</feature>
<evidence type="ECO:0000256" key="4">
    <source>
        <dbReference type="ARBA" id="ARBA00022475"/>
    </source>
</evidence>
<evidence type="ECO:0000313" key="10">
    <source>
        <dbReference type="Proteomes" id="UP000228531"/>
    </source>
</evidence>
<feature type="transmembrane region" description="Helical" evidence="8">
    <location>
        <begin position="229"/>
        <end position="254"/>
    </location>
</feature>